<keyword evidence="1" id="KW-0472">Membrane</keyword>
<comment type="caution">
    <text evidence="2">The sequence shown here is derived from an EMBL/GenBank/DDBJ whole genome shotgun (WGS) entry which is preliminary data.</text>
</comment>
<dbReference type="AlphaFoldDB" id="A0AAV6LC82"/>
<keyword evidence="3" id="KW-1185">Reference proteome</keyword>
<sequence>MGIFLLNLLGLFLGRALLRWVGPIWSLIFTCSLNAPFLLWSGCRLGRSVRCPLLTGTWLLKFSGGCFIVEPSRFKLPLSSFVCLLQFTIFGEREIPKSLDRLVVILLQL</sequence>
<gene>
    <name evidence="2" type="ORF">RHGRI_005342</name>
</gene>
<evidence type="ECO:0000313" key="3">
    <source>
        <dbReference type="Proteomes" id="UP000823749"/>
    </source>
</evidence>
<organism evidence="2 3">
    <name type="scientific">Rhododendron griersonianum</name>
    <dbReference type="NCBI Taxonomy" id="479676"/>
    <lineage>
        <taxon>Eukaryota</taxon>
        <taxon>Viridiplantae</taxon>
        <taxon>Streptophyta</taxon>
        <taxon>Embryophyta</taxon>
        <taxon>Tracheophyta</taxon>
        <taxon>Spermatophyta</taxon>
        <taxon>Magnoliopsida</taxon>
        <taxon>eudicotyledons</taxon>
        <taxon>Gunneridae</taxon>
        <taxon>Pentapetalae</taxon>
        <taxon>asterids</taxon>
        <taxon>Ericales</taxon>
        <taxon>Ericaceae</taxon>
        <taxon>Ericoideae</taxon>
        <taxon>Rhodoreae</taxon>
        <taxon>Rhododendron</taxon>
    </lineage>
</organism>
<evidence type="ECO:0000313" key="2">
    <source>
        <dbReference type="EMBL" id="KAG5562582.1"/>
    </source>
</evidence>
<reference evidence="2" key="1">
    <citation type="submission" date="2020-08" db="EMBL/GenBank/DDBJ databases">
        <title>Plant Genome Project.</title>
        <authorList>
            <person name="Zhang R.-G."/>
        </authorList>
    </citation>
    <scope>NUCLEOTIDE SEQUENCE</scope>
    <source>
        <strain evidence="2">WSP0</strain>
        <tissue evidence="2">Leaf</tissue>
    </source>
</reference>
<feature type="transmembrane region" description="Helical" evidence="1">
    <location>
        <begin position="20"/>
        <end position="40"/>
    </location>
</feature>
<dbReference type="EMBL" id="JACTNZ010000002">
    <property type="protein sequence ID" value="KAG5562582.1"/>
    <property type="molecule type" value="Genomic_DNA"/>
</dbReference>
<keyword evidence="1" id="KW-0812">Transmembrane</keyword>
<proteinExistence type="predicted"/>
<accession>A0AAV6LC82</accession>
<evidence type="ECO:0000256" key="1">
    <source>
        <dbReference type="SAM" id="Phobius"/>
    </source>
</evidence>
<keyword evidence="1" id="KW-1133">Transmembrane helix</keyword>
<protein>
    <submittedName>
        <fullName evidence="2">Uncharacterized protein</fullName>
    </submittedName>
</protein>
<name>A0AAV6LC82_9ERIC</name>
<dbReference type="Proteomes" id="UP000823749">
    <property type="component" value="Chromosome 2"/>
</dbReference>